<dbReference type="SUPFAM" id="SSF56784">
    <property type="entry name" value="HAD-like"/>
    <property type="match status" value="1"/>
</dbReference>
<dbReference type="GO" id="GO:0005829">
    <property type="term" value="C:cytosol"/>
    <property type="evidence" value="ECO:0007669"/>
    <property type="project" value="TreeGrafter"/>
</dbReference>
<dbReference type="AlphaFoldDB" id="A0AAW7Z8T6"/>
<dbReference type="Proteomes" id="UP001172911">
    <property type="component" value="Unassembled WGS sequence"/>
</dbReference>
<dbReference type="InterPro" id="IPR006439">
    <property type="entry name" value="HAD-SF_hydro_IA"/>
</dbReference>
<dbReference type="SFLD" id="SFLDS00003">
    <property type="entry name" value="Haloacid_Dehalogenase"/>
    <property type="match status" value="1"/>
</dbReference>
<dbReference type="NCBIfam" id="TIGR01549">
    <property type="entry name" value="HAD-SF-IA-v1"/>
    <property type="match status" value="1"/>
</dbReference>
<dbReference type="EMBL" id="JARPTC010000002">
    <property type="protein sequence ID" value="MDO7785975.1"/>
    <property type="molecule type" value="Genomic_DNA"/>
</dbReference>
<dbReference type="GO" id="GO:0006281">
    <property type="term" value="P:DNA repair"/>
    <property type="evidence" value="ECO:0007669"/>
    <property type="project" value="TreeGrafter"/>
</dbReference>
<dbReference type="GO" id="GO:0008967">
    <property type="term" value="F:phosphoglycolate phosphatase activity"/>
    <property type="evidence" value="ECO:0007669"/>
    <property type="project" value="TreeGrafter"/>
</dbReference>
<dbReference type="Gene3D" id="1.10.150.240">
    <property type="entry name" value="Putative phosphatase, domain 2"/>
    <property type="match status" value="1"/>
</dbReference>
<dbReference type="InterPro" id="IPR023214">
    <property type="entry name" value="HAD_sf"/>
</dbReference>
<dbReference type="Pfam" id="PF13419">
    <property type="entry name" value="HAD_2"/>
    <property type="match status" value="1"/>
</dbReference>
<dbReference type="RefSeq" id="WP_304540701.1">
    <property type="nucleotide sequence ID" value="NZ_JARPTC010000002.1"/>
</dbReference>
<keyword evidence="1" id="KW-0378">Hydrolase</keyword>
<dbReference type="SFLD" id="SFLDG01129">
    <property type="entry name" value="C1.5:_HAD__Beta-PGM__Phosphata"/>
    <property type="match status" value="1"/>
</dbReference>
<gene>
    <name evidence="1" type="ORF">P6N53_01875</name>
</gene>
<accession>A0AAW7Z8T6</accession>
<dbReference type="InterPro" id="IPR041492">
    <property type="entry name" value="HAD_2"/>
</dbReference>
<sequence length="210" mass="24108">MIKYIIFDFDGTLVDSKEVFISVYNQLANKYKFKLLKTEDIEPLRRLSIPERCKYLNFPLYRLPFFALEIYKLYEASDKELIMIEGINNLLSKLAASGYKIAIISSNAEKNIRAFLDKKQITEVSDILCSNNIFGKDKIINKFLSAKGLKPSEAIYVGDELRDIVASKKAKVKIIWVDWGYDIIEMANKEGPDYMANSPEDILKIVRSLA</sequence>
<proteinExistence type="predicted"/>
<reference evidence="1" key="2">
    <citation type="submission" date="2023-03" db="EMBL/GenBank/DDBJ databases">
        <authorList>
            <person name="Zhang Z."/>
        </authorList>
    </citation>
    <scope>NUCLEOTIDE SEQUENCE</scope>
    <source>
        <strain evidence="1">DSA</strain>
    </source>
</reference>
<evidence type="ECO:0000313" key="2">
    <source>
        <dbReference type="Proteomes" id="UP001172911"/>
    </source>
</evidence>
<evidence type="ECO:0000313" key="1">
    <source>
        <dbReference type="EMBL" id="MDO7785975.1"/>
    </source>
</evidence>
<dbReference type="InterPro" id="IPR050155">
    <property type="entry name" value="HAD-like_hydrolase_sf"/>
</dbReference>
<protein>
    <submittedName>
        <fullName evidence="1">HAD-IA family hydrolase</fullName>
    </submittedName>
</protein>
<dbReference type="InterPro" id="IPR023198">
    <property type="entry name" value="PGP-like_dom2"/>
</dbReference>
<reference evidence="1" key="1">
    <citation type="journal article" date="2023" name="J. Hazard. Mater.">
        <title>Anaerobic biodegradation of pyrene and benzo[a]pyrene by a new sulfate-reducing Desulforamulus aquiferis strain DSA.</title>
        <authorList>
            <person name="Zhang Z."/>
            <person name="Sun J."/>
            <person name="Gong X."/>
            <person name="Wang C."/>
            <person name="Wang H."/>
        </authorList>
    </citation>
    <scope>NUCLEOTIDE SEQUENCE</scope>
    <source>
        <strain evidence="1">DSA</strain>
    </source>
</reference>
<dbReference type="Gene3D" id="3.40.50.1000">
    <property type="entry name" value="HAD superfamily/HAD-like"/>
    <property type="match status" value="1"/>
</dbReference>
<organism evidence="1 2">
    <name type="scientific">Desulforamulus aquiferis</name>
    <dbReference type="NCBI Taxonomy" id="1397668"/>
    <lineage>
        <taxon>Bacteria</taxon>
        <taxon>Bacillati</taxon>
        <taxon>Bacillota</taxon>
        <taxon>Clostridia</taxon>
        <taxon>Eubacteriales</taxon>
        <taxon>Peptococcaceae</taxon>
        <taxon>Desulforamulus</taxon>
    </lineage>
</organism>
<name>A0AAW7Z8T6_9FIRM</name>
<dbReference type="PANTHER" id="PTHR43434">
    <property type="entry name" value="PHOSPHOGLYCOLATE PHOSPHATASE"/>
    <property type="match status" value="1"/>
</dbReference>
<dbReference type="PANTHER" id="PTHR43434:SF13">
    <property type="entry name" value="PHOSPHOGLYCOLATE PHOSPHATASE"/>
    <property type="match status" value="1"/>
</dbReference>
<dbReference type="InterPro" id="IPR036412">
    <property type="entry name" value="HAD-like_sf"/>
</dbReference>
<comment type="caution">
    <text evidence="1">The sequence shown here is derived from an EMBL/GenBank/DDBJ whole genome shotgun (WGS) entry which is preliminary data.</text>
</comment>
<keyword evidence="2" id="KW-1185">Reference proteome</keyword>